<dbReference type="Pfam" id="PF01699">
    <property type="entry name" value="Na_Ca_ex"/>
    <property type="match status" value="2"/>
</dbReference>
<feature type="transmembrane region" description="Helical" evidence="5">
    <location>
        <begin position="142"/>
        <end position="162"/>
    </location>
</feature>
<reference evidence="8" key="1">
    <citation type="submission" date="2016-11" db="EMBL/GenBank/DDBJ databases">
        <authorList>
            <person name="Varghese N."/>
            <person name="Submissions S."/>
        </authorList>
    </citation>
    <scope>NUCLEOTIDE SEQUENCE [LARGE SCALE GENOMIC DNA]</scope>
    <source>
        <strain evidence="8">DSM 11003</strain>
    </source>
</reference>
<feature type="transmembrane region" description="Helical" evidence="5">
    <location>
        <begin position="191"/>
        <end position="210"/>
    </location>
</feature>
<dbReference type="PANTHER" id="PTHR10846">
    <property type="entry name" value="SODIUM/POTASSIUM/CALCIUM EXCHANGER"/>
    <property type="match status" value="1"/>
</dbReference>
<feature type="domain" description="Sodium/calcium exchanger membrane region" evidence="6">
    <location>
        <begin position="3"/>
        <end position="161"/>
    </location>
</feature>
<keyword evidence="8" id="KW-1185">Reference proteome</keyword>
<sequence>MSSIAVLIISLGVILVGAEVFVNGVEWLGKKLDLSEGAVGSVLAAVGTALPETMIPLIAILFGHGDEGHEIGIGAILGAPLMLSTLAMFVAGVSVLFFAGKRKNGRIVVADYETMSRDLGFFLIVFTAAVLTGFIPPELRHWQLIIAGFMIISYAYYLYVLVSEEREEEADHCLPPCYFDRRSPSPALGRIILQVVVALALIIWGANLFVGSVKEIAVMYGVPAFILALIIAPVATELPEKFNSIIWISRDKDTLALGNITGAMVFQSSLIPAIGIFLTDWQLKSGGMFLAAVIALASAGLILFELKKRKVISAGILVLGGIFYGIFIWAVLEGIIR</sequence>
<evidence type="ECO:0000256" key="2">
    <source>
        <dbReference type="ARBA" id="ARBA00022692"/>
    </source>
</evidence>
<dbReference type="Proteomes" id="UP000242329">
    <property type="component" value="Unassembled WGS sequence"/>
</dbReference>
<dbReference type="AlphaFoldDB" id="A0A1M5NDX5"/>
<dbReference type="PANTHER" id="PTHR10846:SF8">
    <property type="entry name" value="INNER MEMBRANE PROTEIN YRBG"/>
    <property type="match status" value="1"/>
</dbReference>
<name>A0A1M5NDX5_9FIRM</name>
<dbReference type="GO" id="GO:0005262">
    <property type="term" value="F:calcium channel activity"/>
    <property type="evidence" value="ECO:0007669"/>
    <property type="project" value="TreeGrafter"/>
</dbReference>
<evidence type="ECO:0000256" key="3">
    <source>
        <dbReference type="ARBA" id="ARBA00022989"/>
    </source>
</evidence>
<dbReference type="STRING" id="1123382.SAMN02745221_01176"/>
<comment type="subcellular location">
    <subcellularLocation>
        <location evidence="1">Membrane</location>
        <topology evidence="1">Multi-pass membrane protein</topology>
    </subcellularLocation>
</comment>
<keyword evidence="2 5" id="KW-0812">Transmembrane</keyword>
<evidence type="ECO:0000256" key="1">
    <source>
        <dbReference type="ARBA" id="ARBA00004141"/>
    </source>
</evidence>
<feature type="transmembrane region" description="Helical" evidence="5">
    <location>
        <begin position="311"/>
        <end position="332"/>
    </location>
</feature>
<organism evidence="7 8">
    <name type="scientific">Thermosyntropha lipolytica DSM 11003</name>
    <dbReference type="NCBI Taxonomy" id="1123382"/>
    <lineage>
        <taxon>Bacteria</taxon>
        <taxon>Bacillati</taxon>
        <taxon>Bacillota</taxon>
        <taxon>Clostridia</taxon>
        <taxon>Eubacteriales</taxon>
        <taxon>Syntrophomonadaceae</taxon>
        <taxon>Thermosyntropha</taxon>
    </lineage>
</organism>
<dbReference type="GO" id="GO:0006874">
    <property type="term" value="P:intracellular calcium ion homeostasis"/>
    <property type="evidence" value="ECO:0007669"/>
    <property type="project" value="TreeGrafter"/>
</dbReference>
<accession>A0A1M5NDX5</accession>
<dbReference type="OrthoDB" id="9786081at2"/>
<feature type="transmembrane region" description="Helical" evidence="5">
    <location>
        <begin position="71"/>
        <end position="98"/>
    </location>
</feature>
<dbReference type="GO" id="GO:0008273">
    <property type="term" value="F:calcium, potassium:sodium antiporter activity"/>
    <property type="evidence" value="ECO:0007669"/>
    <property type="project" value="TreeGrafter"/>
</dbReference>
<dbReference type="RefSeq" id="WP_073091489.1">
    <property type="nucleotide sequence ID" value="NZ_FQWY01000016.1"/>
</dbReference>
<feature type="transmembrane region" description="Helical" evidence="5">
    <location>
        <begin position="119"/>
        <end position="136"/>
    </location>
</feature>
<evidence type="ECO:0000256" key="4">
    <source>
        <dbReference type="ARBA" id="ARBA00023136"/>
    </source>
</evidence>
<dbReference type="InterPro" id="IPR044880">
    <property type="entry name" value="NCX_ion-bd_dom_sf"/>
</dbReference>
<evidence type="ECO:0000313" key="8">
    <source>
        <dbReference type="Proteomes" id="UP000242329"/>
    </source>
</evidence>
<dbReference type="EMBL" id="FQWY01000016">
    <property type="protein sequence ID" value="SHG87721.1"/>
    <property type="molecule type" value="Genomic_DNA"/>
</dbReference>
<feature type="transmembrane region" description="Helical" evidence="5">
    <location>
        <begin position="256"/>
        <end position="279"/>
    </location>
</feature>
<dbReference type="Gene3D" id="1.20.1420.30">
    <property type="entry name" value="NCX, central ion-binding region"/>
    <property type="match status" value="1"/>
</dbReference>
<keyword evidence="4 5" id="KW-0472">Membrane</keyword>
<gene>
    <name evidence="7" type="ORF">SAMN02745221_01176</name>
</gene>
<dbReference type="InterPro" id="IPR004481">
    <property type="entry name" value="K/Na/Ca-exchanger"/>
</dbReference>
<feature type="transmembrane region" description="Helical" evidence="5">
    <location>
        <begin position="285"/>
        <end position="304"/>
    </location>
</feature>
<feature type="domain" description="Sodium/calcium exchanger membrane region" evidence="6">
    <location>
        <begin position="192"/>
        <end position="330"/>
    </location>
</feature>
<protein>
    <submittedName>
        <fullName evidence="7">Cation:H+ antiporter</fullName>
    </submittedName>
</protein>
<keyword evidence="3 5" id="KW-1133">Transmembrane helix</keyword>
<proteinExistence type="predicted"/>
<evidence type="ECO:0000313" key="7">
    <source>
        <dbReference type="EMBL" id="SHG87721.1"/>
    </source>
</evidence>
<evidence type="ECO:0000256" key="5">
    <source>
        <dbReference type="SAM" id="Phobius"/>
    </source>
</evidence>
<evidence type="ECO:0000259" key="6">
    <source>
        <dbReference type="Pfam" id="PF01699"/>
    </source>
</evidence>
<dbReference type="GO" id="GO:0005886">
    <property type="term" value="C:plasma membrane"/>
    <property type="evidence" value="ECO:0007669"/>
    <property type="project" value="TreeGrafter"/>
</dbReference>
<feature type="transmembrane region" description="Helical" evidence="5">
    <location>
        <begin position="216"/>
        <end position="235"/>
    </location>
</feature>
<dbReference type="InterPro" id="IPR004837">
    <property type="entry name" value="NaCa_Exmemb"/>
</dbReference>